<organism evidence="1 2">
    <name type="scientific">Diaporthe ampelina</name>
    <dbReference type="NCBI Taxonomy" id="1214573"/>
    <lineage>
        <taxon>Eukaryota</taxon>
        <taxon>Fungi</taxon>
        <taxon>Dikarya</taxon>
        <taxon>Ascomycota</taxon>
        <taxon>Pezizomycotina</taxon>
        <taxon>Sordariomycetes</taxon>
        <taxon>Sordariomycetidae</taxon>
        <taxon>Diaporthales</taxon>
        <taxon>Diaporthaceae</taxon>
        <taxon>Diaporthe</taxon>
    </lineage>
</organism>
<dbReference type="AlphaFoldDB" id="A0A0G2IAV7"/>
<gene>
    <name evidence="1" type="ORF">UCDDA912_g03189</name>
</gene>
<evidence type="ECO:0000313" key="1">
    <source>
        <dbReference type="EMBL" id="KKY36835.1"/>
    </source>
</evidence>
<reference evidence="1 2" key="2">
    <citation type="submission" date="2015-05" db="EMBL/GenBank/DDBJ databases">
        <authorList>
            <person name="Morales-Cruz A."/>
            <person name="Amrine K.C."/>
            <person name="Cantu D."/>
        </authorList>
    </citation>
    <scope>NUCLEOTIDE SEQUENCE [LARGE SCALE GENOMIC DNA]</scope>
    <source>
        <strain evidence="1">DA912</strain>
    </source>
</reference>
<dbReference type="EMBL" id="LCUC01000106">
    <property type="protein sequence ID" value="KKY36835.1"/>
    <property type="molecule type" value="Genomic_DNA"/>
</dbReference>
<comment type="caution">
    <text evidence="1">The sequence shown here is derived from an EMBL/GenBank/DDBJ whole genome shotgun (WGS) entry which is preliminary data.</text>
</comment>
<accession>A0A0G2IAV7</accession>
<reference evidence="1 2" key="1">
    <citation type="submission" date="2015-05" db="EMBL/GenBank/DDBJ databases">
        <title>Distinctive expansion of gene families associated with plant cell wall degradation and secondary metabolism in the genomes of grapevine trunk pathogens.</title>
        <authorList>
            <person name="Lawrence D.P."/>
            <person name="Travadon R."/>
            <person name="Rolshausen P.E."/>
            <person name="Baumgartner K."/>
        </authorList>
    </citation>
    <scope>NUCLEOTIDE SEQUENCE [LARGE SCALE GENOMIC DNA]</scope>
    <source>
        <strain evidence="1">DA912</strain>
    </source>
</reference>
<name>A0A0G2IAV7_9PEZI</name>
<protein>
    <recommendedName>
        <fullName evidence="3">Apple domain-containing protein</fullName>
    </recommendedName>
</protein>
<dbReference type="Proteomes" id="UP000034680">
    <property type="component" value="Unassembled WGS sequence"/>
</dbReference>
<dbReference type="OrthoDB" id="5152618at2759"/>
<dbReference type="STRING" id="1214573.A0A0G2IAV7"/>
<sequence length="312" mass="33028">MFRDQDHRIHHSPYFPISNSTTSTSPFGTDGTSAPTFVNVTTTVNVTVIPTSTLLVPSNFTSFPNISTPDVTLTPIPTSSVDIPGNFTSFANITSTPEISILPIPTTSFANSTTAEEPTSSDGPTVTSIIILPTETTAVISSSVTTITSLVIDTTVTPIDVASSTLTSFSTSPTLVIVTTVTPIATASFTLSDLPTTVVTATNTVSSGDAPTGTPSPQDIHCGIRGTPLGTYYLATYAFNKANVAVTLQGCFQFCSIAVERCYSYEFYLEPGLQAPRCKLYGGVVAYEVTSIDPFQPYQWFDLACGDPTKFT</sequence>
<proteinExistence type="predicted"/>
<evidence type="ECO:0008006" key="3">
    <source>
        <dbReference type="Google" id="ProtNLM"/>
    </source>
</evidence>
<keyword evidence="2" id="KW-1185">Reference proteome</keyword>
<evidence type="ECO:0000313" key="2">
    <source>
        <dbReference type="Proteomes" id="UP000034680"/>
    </source>
</evidence>